<evidence type="ECO:0008006" key="8">
    <source>
        <dbReference type="Google" id="ProtNLM"/>
    </source>
</evidence>
<evidence type="ECO:0000259" key="6">
    <source>
        <dbReference type="Pfam" id="PF08281"/>
    </source>
</evidence>
<protein>
    <recommendedName>
        <fullName evidence="8">RNA polymerase sigma-70 factor</fullName>
    </recommendedName>
</protein>
<dbReference type="AlphaFoldDB" id="A0A212IX36"/>
<accession>A0A212IX36</accession>
<feature type="domain" description="RNA polymerase sigma-70 region 2" evidence="5">
    <location>
        <begin position="23"/>
        <end position="85"/>
    </location>
</feature>
<evidence type="ECO:0000313" key="7">
    <source>
        <dbReference type="EMBL" id="SBV91732.1"/>
    </source>
</evidence>
<evidence type="ECO:0000259" key="5">
    <source>
        <dbReference type="Pfam" id="PF04542"/>
    </source>
</evidence>
<dbReference type="GO" id="GO:0006352">
    <property type="term" value="P:DNA-templated transcription initiation"/>
    <property type="evidence" value="ECO:0007669"/>
    <property type="project" value="InterPro"/>
</dbReference>
<dbReference type="InterPro" id="IPR014284">
    <property type="entry name" value="RNA_pol_sigma-70_dom"/>
</dbReference>
<comment type="similarity">
    <text evidence="1">Belongs to the sigma-70 factor family. ECF subfamily.</text>
</comment>
<dbReference type="SUPFAM" id="SSF88659">
    <property type="entry name" value="Sigma3 and sigma4 domains of RNA polymerase sigma factors"/>
    <property type="match status" value="1"/>
</dbReference>
<dbReference type="InterPro" id="IPR014327">
    <property type="entry name" value="RNA_pol_sigma70_bacteroid"/>
</dbReference>
<evidence type="ECO:0000256" key="1">
    <source>
        <dbReference type="ARBA" id="ARBA00010641"/>
    </source>
</evidence>
<proteinExistence type="inferred from homology"/>
<dbReference type="Pfam" id="PF08281">
    <property type="entry name" value="Sigma70_r4_2"/>
    <property type="match status" value="1"/>
</dbReference>
<keyword evidence="2" id="KW-0805">Transcription regulation</keyword>
<dbReference type="Gene3D" id="1.10.10.10">
    <property type="entry name" value="Winged helix-like DNA-binding domain superfamily/Winged helix DNA-binding domain"/>
    <property type="match status" value="1"/>
</dbReference>
<dbReference type="NCBIfam" id="TIGR02985">
    <property type="entry name" value="Sig70_bacteroi1"/>
    <property type="match status" value="1"/>
</dbReference>
<evidence type="ECO:0000256" key="3">
    <source>
        <dbReference type="ARBA" id="ARBA00023082"/>
    </source>
</evidence>
<dbReference type="InterPro" id="IPR007627">
    <property type="entry name" value="RNA_pol_sigma70_r2"/>
</dbReference>
<gene>
    <name evidence="7" type="ORF">KL86DYS2_10237</name>
</gene>
<dbReference type="EMBL" id="FLUL01000001">
    <property type="protein sequence ID" value="SBV91732.1"/>
    <property type="molecule type" value="Genomic_DNA"/>
</dbReference>
<feature type="domain" description="RNA polymerase sigma factor 70 region 4 type 2" evidence="6">
    <location>
        <begin position="121"/>
        <end position="170"/>
    </location>
</feature>
<dbReference type="PANTHER" id="PTHR43133:SF46">
    <property type="entry name" value="RNA POLYMERASE SIGMA-70 FACTOR ECF SUBFAMILY"/>
    <property type="match status" value="1"/>
</dbReference>
<dbReference type="RefSeq" id="WP_296952823.1">
    <property type="nucleotide sequence ID" value="NZ_CABTJG010000006.1"/>
</dbReference>
<keyword evidence="4" id="KW-0804">Transcription</keyword>
<dbReference type="InterPro" id="IPR013325">
    <property type="entry name" value="RNA_pol_sigma_r2"/>
</dbReference>
<dbReference type="Gene3D" id="1.10.1740.10">
    <property type="match status" value="1"/>
</dbReference>
<dbReference type="Pfam" id="PF04542">
    <property type="entry name" value="Sigma70_r2"/>
    <property type="match status" value="1"/>
</dbReference>
<evidence type="ECO:0000256" key="4">
    <source>
        <dbReference type="ARBA" id="ARBA00023163"/>
    </source>
</evidence>
<dbReference type="GO" id="GO:0003677">
    <property type="term" value="F:DNA binding"/>
    <property type="evidence" value="ECO:0007669"/>
    <property type="project" value="InterPro"/>
</dbReference>
<name>A0A212IX36_9BACT</name>
<dbReference type="InterPro" id="IPR013249">
    <property type="entry name" value="RNA_pol_sigma70_r4_t2"/>
</dbReference>
<dbReference type="NCBIfam" id="TIGR02937">
    <property type="entry name" value="sigma70-ECF"/>
    <property type="match status" value="1"/>
</dbReference>
<dbReference type="SUPFAM" id="SSF88946">
    <property type="entry name" value="Sigma2 domain of RNA polymerase sigma factors"/>
    <property type="match status" value="1"/>
</dbReference>
<dbReference type="GO" id="GO:0016987">
    <property type="term" value="F:sigma factor activity"/>
    <property type="evidence" value="ECO:0007669"/>
    <property type="project" value="UniProtKB-KW"/>
</dbReference>
<dbReference type="PANTHER" id="PTHR43133">
    <property type="entry name" value="RNA POLYMERASE ECF-TYPE SIGMA FACTO"/>
    <property type="match status" value="1"/>
</dbReference>
<sequence>MLNDVLIFKKIKDGDIETFEQVFRQYYLPLYMYSFGIIGRKDAAEEIVQELFYVLWRDRGSLNIVRSMKSYLYGAVRNQSLQYFEHQYVKERHRENVLSRKLEASETTAQEQIEYKELQNIINRTLEQLPERRLRIFRMHRMEGRKYKEIAQLLSVSIKTVEAEMTKAYQILRQEIEKYTHAS</sequence>
<evidence type="ECO:0000256" key="2">
    <source>
        <dbReference type="ARBA" id="ARBA00023015"/>
    </source>
</evidence>
<organism evidence="7">
    <name type="scientific">uncultured Dysgonomonas sp</name>
    <dbReference type="NCBI Taxonomy" id="206096"/>
    <lineage>
        <taxon>Bacteria</taxon>
        <taxon>Pseudomonadati</taxon>
        <taxon>Bacteroidota</taxon>
        <taxon>Bacteroidia</taxon>
        <taxon>Bacteroidales</taxon>
        <taxon>Dysgonomonadaceae</taxon>
        <taxon>Dysgonomonas</taxon>
        <taxon>environmental samples</taxon>
    </lineage>
</organism>
<reference evidence="7" key="1">
    <citation type="submission" date="2016-04" db="EMBL/GenBank/DDBJ databases">
        <authorList>
            <person name="Evans L.H."/>
            <person name="Alamgir A."/>
            <person name="Owens N."/>
            <person name="Weber N.D."/>
            <person name="Virtaneva K."/>
            <person name="Barbian K."/>
            <person name="Babar A."/>
            <person name="Rosenke K."/>
        </authorList>
    </citation>
    <scope>NUCLEOTIDE SEQUENCE</scope>
    <source>
        <strain evidence="7">86-2</strain>
    </source>
</reference>
<dbReference type="InterPro" id="IPR039425">
    <property type="entry name" value="RNA_pol_sigma-70-like"/>
</dbReference>
<dbReference type="InterPro" id="IPR013324">
    <property type="entry name" value="RNA_pol_sigma_r3/r4-like"/>
</dbReference>
<keyword evidence="3" id="KW-0731">Sigma factor</keyword>
<dbReference type="InterPro" id="IPR036388">
    <property type="entry name" value="WH-like_DNA-bd_sf"/>
</dbReference>